<dbReference type="Pfam" id="PF12728">
    <property type="entry name" value="HTH_17"/>
    <property type="match status" value="1"/>
</dbReference>
<dbReference type="InterPro" id="IPR041657">
    <property type="entry name" value="HTH_17"/>
</dbReference>
<feature type="domain" description="Helix-turn-helix" evidence="1">
    <location>
        <begin position="3"/>
        <end position="50"/>
    </location>
</feature>
<name>A0A2R6Y0B5_9BACL</name>
<dbReference type="Proteomes" id="UP000244338">
    <property type="component" value="Unassembled WGS sequence"/>
</dbReference>
<protein>
    <recommendedName>
        <fullName evidence="1">Helix-turn-helix domain-containing protein</fullName>
    </recommendedName>
</protein>
<proteinExistence type="predicted"/>
<organism evidence="2 3">
    <name type="scientific">Candidatus Carbonibacillus altaicus</name>
    <dbReference type="NCBI Taxonomy" id="2163959"/>
    <lineage>
        <taxon>Bacteria</taxon>
        <taxon>Bacillati</taxon>
        <taxon>Bacillota</taxon>
        <taxon>Bacilli</taxon>
        <taxon>Bacillales</taxon>
        <taxon>Candidatus Carbonibacillus</taxon>
    </lineage>
</organism>
<dbReference type="Gene3D" id="1.10.10.10">
    <property type="entry name" value="Winged helix-like DNA-binding domain superfamily/Winged helix DNA-binding domain"/>
    <property type="match status" value="1"/>
</dbReference>
<dbReference type="EMBL" id="PEBX01000046">
    <property type="protein sequence ID" value="PTQ56094.1"/>
    <property type="molecule type" value="Genomic_DNA"/>
</dbReference>
<dbReference type="InterPro" id="IPR010093">
    <property type="entry name" value="SinI_DNA-bd"/>
</dbReference>
<reference evidence="3" key="1">
    <citation type="journal article" date="2018" name="Sci. Rep.">
        <title>Lignite coal burning seam in the remote Altai Mountains harbors a hydrogen-driven thermophilic microbial community.</title>
        <authorList>
            <person name="Kadnikov V.V."/>
            <person name="Mardanov A.V."/>
            <person name="Ivasenko D.A."/>
            <person name="Antsiferov D.V."/>
            <person name="Beletsky A.V."/>
            <person name="Karnachuk O.V."/>
            <person name="Ravin N.V."/>
        </authorList>
    </citation>
    <scope>NUCLEOTIDE SEQUENCE [LARGE SCALE GENOMIC DNA]</scope>
</reference>
<evidence type="ECO:0000313" key="3">
    <source>
        <dbReference type="Proteomes" id="UP000244338"/>
    </source>
</evidence>
<accession>A0A2R6Y0B5</accession>
<sequence>MRLYDVKEVSEILNVSERTVRRMIERKEIPHIRIRGRVLFREETIDRWLRDLEEKNNTELAR</sequence>
<dbReference type="GO" id="GO:0003677">
    <property type="term" value="F:DNA binding"/>
    <property type="evidence" value="ECO:0007669"/>
    <property type="project" value="InterPro"/>
</dbReference>
<dbReference type="NCBIfam" id="TIGR01764">
    <property type="entry name" value="excise"/>
    <property type="match status" value="1"/>
</dbReference>
<dbReference type="InterPro" id="IPR036388">
    <property type="entry name" value="WH-like_DNA-bd_sf"/>
</dbReference>
<evidence type="ECO:0000259" key="1">
    <source>
        <dbReference type="Pfam" id="PF12728"/>
    </source>
</evidence>
<dbReference type="AlphaFoldDB" id="A0A2R6Y0B5"/>
<dbReference type="SUPFAM" id="SSF46955">
    <property type="entry name" value="Putative DNA-binding domain"/>
    <property type="match status" value="1"/>
</dbReference>
<comment type="caution">
    <text evidence="2">The sequence shown here is derived from an EMBL/GenBank/DDBJ whole genome shotgun (WGS) entry which is preliminary data.</text>
</comment>
<evidence type="ECO:0000313" key="2">
    <source>
        <dbReference type="EMBL" id="PTQ56094.1"/>
    </source>
</evidence>
<dbReference type="InterPro" id="IPR009061">
    <property type="entry name" value="DNA-bd_dom_put_sf"/>
</dbReference>
<gene>
    <name evidence="2" type="ORF">BSOLF_0836</name>
</gene>